<dbReference type="Gene3D" id="3.80.10.10">
    <property type="entry name" value="Ribonuclease Inhibitor"/>
    <property type="match status" value="2"/>
</dbReference>
<name>A0ABQ7JVZ3_9FUNG</name>
<comment type="caution">
    <text evidence="1">The sequence shown here is derived from an EMBL/GenBank/DDBJ whole genome shotgun (WGS) entry which is preliminary data.</text>
</comment>
<proteinExistence type="predicted"/>
<dbReference type="Proteomes" id="UP001194696">
    <property type="component" value="Unassembled WGS sequence"/>
</dbReference>
<gene>
    <name evidence="1" type="ORF">BGZ96_009745</name>
</gene>
<evidence type="ECO:0008006" key="3">
    <source>
        <dbReference type="Google" id="ProtNLM"/>
    </source>
</evidence>
<protein>
    <recommendedName>
        <fullName evidence="3">F-box domain-containing protein</fullName>
    </recommendedName>
</protein>
<sequence>MSSDRLLEIPELVSLIGQHLDQHDFTVCIRVCRAWFDVFTPLLYHTIAVYEFDLYSHKFEGATSRSRRSFKNASLASSDEDPGCGGSMVYKYGHLIHSITSSNIHALTYLGEQAVNLTHVAIRRSSIDDVLYRPLYADDTEKLNWSQYWAEIQDRELIISTWVALIDRNPGLKSVRVDLSHCCSGTERIIHALAKCEHLEDVYLSSMVEPNTLEMMLDHCPQILSLSTTCGTQTTTKVPGFRHQTFRAESKGNVGASTKIRHFDIRTHEPWIPYVLRRCPDLLSLILPSVGMDIFIVLAQEVITLSLSKFFRLRSLELTLQASSIQTHKILLATLFNSCSASLTAMTITDTFGHDFGKVVIPHIDPLVWSRLEEFHYTGRDFDKHKTPSYHLCRVLALCPNLRVFEISMTMITASEFLTTPFVCSQTLASLKLTVCNTNGDHGTVRAPNYPATAATSLARTPLYATTTTTQPDPVLLSG</sequence>
<reference evidence="1 2" key="1">
    <citation type="journal article" date="2020" name="Fungal Divers.">
        <title>Resolving the Mortierellaceae phylogeny through synthesis of multi-gene phylogenetics and phylogenomics.</title>
        <authorList>
            <person name="Vandepol N."/>
            <person name="Liber J."/>
            <person name="Desiro A."/>
            <person name="Na H."/>
            <person name="Kennedy M."/>
            <person name="Barry K."/>
            <person name="Grigoriev I.V."/>
            <person name="Miller A.N."/>
            <person name="O'Donnell K."/>
            <person name="Stajich J.E."/>
            <person name="Bonito G."/>
        </authorList>
    </citation>
    <scope>NUCLEOTIDE SEQUENCE [LARGE SCALE GENOMIC DNA]</scope>
    <source>
        <strain evidence="1 2">AD045</strain>
    </source>
</reference>
<evidence type="ECO:0000313" key="1">
    <source>
        <dbReference type="EMBL" id="KAG0286142.1"/>
    </source>
</evidence>
<accession>A0ABQ7JVZ3</accession>
<evidence type="ECO:0000313" key="2">
    <source>
        <dbReference type="Proteomes" id="UP001194696"/>
    </source>
</evidence>
<organism evidence="1 2">
    <name type="scientific">Linnemannia gamsii</name>
    <dbReference type="NCBI Taxonomy" id="64522"/>
    <lineage>
        <taxon>Eukaryota</taxon>
        <taxon>Fungi</taxon>
        <taxon>Fungi incertae sedis</taxon>
        <taxon>Mucoromycota</taxon>
        <taxon>Mortierellomycotina</taxon>
        <taxon>Mortierellomycetes</taxon>
        <taxon>Mortierellales</taxon>
        <taxon>Mortierellaceae</taxon>
        <taxon>Linnemannia</taxon>
    </lineage>
</organism>
<dbReference type="SUPFAM" id="SSF52047">
    <property type="entry name" value="RNI-like"/>
    <property type="match status" value="1"/>
</dbReference>
<dbReference type="EMBL" id="JAAAIM010000601">
    <property type="protein sequence ID" value="KAG0286142.1"/>
    <property type="molecule type" value="Genomic_DNA"/>
</dbReference>
<keyword evidence="2" id="KW-1185">Reference proteome</keyword>
<dbReference type="InterPro" id="IPR032675">
    <property type="entry name" value="LRR_dom_sf"/>
</dbReference>